<dbReference type="GeneID" id="110801450"/>
<dbReference type="InterPro" id="IPR026992">
    <property type="entry name" value="DIOX_N"/>
</dbReference>
<organism evidence="7 8">
    <name type="scientific">Spinacia oleracea</name>
    <name type="common">Spinach</name>
    <dbReference type="NCBI Taxonomy" id="3562"/>
    <lineage>
        <taxon>Eukaryota</taxon>
        <taxon>Viridiplantae</taxon>
        <taxon>Streptophyta</taxon>
        <taxon>Embryophyta</taxon>
        <taxon>Tracheophyta</taxon>
        <taxon>Spermatophyta</taxon>
        <taxon>Magnoliopsida</taxon>
        <taxon>eudicotyledons</taxon>
        <taxon>Gunneridae</taxon>
        <taxon>Pentapetalae</taxon>
        <taxon>Caryophyllales</taxon>
        <taxon>Chenopodiaceae</taxon>
        <taxon>Chenopodioideae</taxon>
        <taxon>Anserineae</taxon>
        <taxon>Spinacia</taxon>
    </lineage>
</organism>
<evidence type="ECO:0000256" key="4">
    <source>
        <dbReference type="ARBA" id="ARBA00023004"/>
    </source>
</evidence>
<dbReference type="Pfam" id="PF03171">
    <property type="entry name" value="2OG-FeII_Oxy"/>
    <property type="match status" value="1"/>
</dbReference>
<reference evidence="8" key="2">
    <citation type="submission" date="2025-08" db="UniProtKB">
        <authorList>
            <consortium name="RefSeq"/>
        </authorList>
    </citation>
    <scope>IDENTIFICATION</scope>
    <source>
        <tissue evidence="8">Leaf</tissue>
    </source>
</reference>
<evidence type="ECO:0000313" key="7">
    <source>
        <dbReference type="Proteomes" id="UP000813463"/>
    </source>
</evidence>
<dbReference type="Pfam" id="PF14226">
    <property type="entry name" value="DIOX_N"/>
    <property type="match status" value="1"/>
</dbReference>
<reference evidence="7" key="1">
    <citation type="journal article" date="2021" name="Nat. Commun.">
        <title>Genomic analyses provide insights into spinach domestication and the genetic basis of agronomic traits.</title>
        <authorList>
            <person name="Cai X."/>
            <person name="Sun X."/>
            <person name="Xu C."/>
            <person name="Sun H."/>
            <person name="Wang X."/>
            <person name="Ge C."/>
            <person name="Zhang Z."/>
            <person name="Wang Q."/>
            <person name="Fei Z."/>
            <person name="Jiao C."/>
            <person name="Wang Q."/>
        </authorList>
    </citation>
    <scope>NUCLEOTIDE SEQUENCE [LARGE SCALE GENOMIC DNA]</scope>
    <source>
        <strain evidence="7">cv. Varoflay</strain>
    </source>
</reference>
<dbReference type="Proteomes" id="UP000813463">
    <property type="component" value="Chromosome 3"/>
</dbReference>
<accession>A0A9R0J779</accession>
<dbReference type="InterPro" id="IPR005123">
    <property type="entry name" value="Oxoglu/Fe-dep_dioxygenase_dom"/>
</dbReference>
<name>A0A9R0J779_SPIOL</name>
<dbReference type="PANTHER" id="PTHR10209:SF866">
    <property type="entry name" value="1-AMINOCYCLOPROPANE-1-CARBOXYLATE OXIDASE HOMOLOG 1-LIKE"/>
    <property type="match status" value="1"/>
</dbReference>
<dbReference type="AlphaFoldDB" id="A0A9R0J779"/>
<gene>
    <name evidence="8" type="primary">LOC110801450</name>
</gene>
<proteinExistence type="inferred from homology"/>
<dbReference type="RefSeq" id="XP_021862506.2">
    <property type="nucleotide sequence ID" value="XM_022006814.2"/>
</dbReference>
<evidence type="ECO:0000313" key="8">
    <source>
        <dbReference type="RefSeq" id="XP_021862506.2"/>
    </source>
</evidence>
<dbReference type="InterPro" id="IPR027443">
    <property type="entry name" value="IPNS-like_sf"/>
</dbReference>
<keyword evidence="7" id="KW-1185">Reference proteome</keyword>
<comment type="similarity">
    <text evidence="1 5">Belongs to the iron/ascorbate-dependent oxidoreductase family.</text>
</comment>
<feature type="domain" description="Fe2OG dioxygenase" evidence="6">
    <location>
        <begin position="213"/>
        <end position="315"/>
    </location>
</feature>
<keyword evidence="2 5" id="KW-0479">Metal-binding</keyword>
<dbReference type="PROSITE" id="PS51471">
    <property type="entry name" value="FE2OG_OXY"/>
    <property type="match status" value="1"/>
</dbReference>
<evidence type="ECO:0000256" key="5">
    <source>
        <dbReference type="RuleBase" id="RU003682"/>
    </source>
</evidence>
<keyword evidence="3 5" id="KW-0560">Oxidoreductase</keyword>
<dbReference type="KEGG" id="soe:110801450"/>
<evidence type="ECO:0000256" key="2">
    <source>
        <dbReference type="ARBA" id="ARBA00022723"/>
    </source>
</evidence>
<dbReference type="GO" id="GO:0051213">
    <property type="term" value="F:dioxygenase activity"/>
    <property type="evidence" value="ECO:0007669"/>
    <property type="project" value="UniProtKB-ARBA"/>
</dbReference>
<dbReference type="GO" id="GO:0046872">
    <property type="term" value="F:metal ion binding"/>
    <property type="evidence" value="ECO:0007669"/>
    <property type="project" value="UniProtKB-KW"/>
</dbReference>
<protein>
    <submittedName>
        <fullName evidence="8">1-aminocyclopropane-1-carboxylate oxidase homolog 1-like</fullName>
    </submittedName>
</protein>
<keyword evidence="4 5" id="KW-0408">Iron</keyword>
<evidence type="ECO:0000256" key="1">
    <source>
        <dbReference type="ARBA" id="ARBA00008056"/>
    </source>
</evidence>
<sequence>MSNKSSDREVELRAFDETKLGVKGIVDAGVTTIPSIFIHPISKRAQPPKTNTTNDVASRFRFPIIDLSASENDSELRKKAIEEILEASKTWGFFQVVNHEISDRVLEEMLQGVRDFFEQGDEVKKYYYSRDFANKRFTYLSNVDLYTGPAANWRDSFGCRMAPHPPHPDELPPPCRKILIEYSSQVMKLVKMLFELLSEALGLQKNHLNDMGCAEGLNVSGHYYPACPQPELTMGISKHADNAFLTILLQDQIGGLQILHQNEWVDVPPTPGALVINIGDLLQLVTNDLFKSVEHRALANCKGPRISVASFFSTYFQETPRRFAPIKELLCDSNPPKYREITVKEYISYFINKGHDGTSALPHFKI</sequence>
<evidence type="ECO:0000256" key="3">
    <source>
        <dbReference type="ARBA" id="ARBA00023002"/>
    </source>
</evidence>
<dbReference type="SUPFAM" id="SSF51197">
    <property type="entry name" value="Clavaminate synthase-like"/>
    <property type="match status" value="1"/>
</dbReference>
<dbReference type="InterPro" id="IPR044861">
    <property type="entry name" value="IPNS-like_FE2OG_OXY"/>
</dbReference>
<dbReference type="PANTHER" id="PTHR10209">
    <property type="entry name" value="OXIDOREDUCTASE, 2OG-FE II OXYGENASE FAMILY PROTEIN"/>
    <property type="match status" value="1"/>
</dbReference>
<evidence type="ECO:0000259" key="6">
    <source>
        <dbReference type="PROSITE" id="PS51471"/>
    </source>
</evidence>
<dbReference type="Gene3D" id="2.60.120.330">
    <property type="entry name" value="B-lactam Antibiotic, Isopenicillin N Synthase, Chain"/>
    <property type="match status" value="1"/>
</dbReference>